<dbReference type="EMBL" id="AMWJ02000001">
    <property type="protein sequence ID" value="NNJ14699.1"/>
    <property type="molecule type" value="Genomic_DNA"/>
</dbReference>
<feature type="domain" description="Antitoxin Xre/MbcA/ParS-like toxin-binding" evidence="1">
    <location>
        <begin position="36"/>
        <end position="84"/>
    </location>
</feature>
<sequence length="88" mass="9696">MNKTEIIAFCPIAPLGCWSLVHRCFVGRCQQALALATHVLGSRTLAVLWLYKPAIGLAHQVPCSILTTRSGYEQVSTLLGRIDHCVYL</sequence>
<reference evidence="2 3" key="1">
    <citation type="journal article" date="2013" name="Genome Announc.">
        <title>Genome Sequence of Naphthalene-Degrading Soil Bacterium Pseudomonas putida CSV86.</title>
        <authorList>
            <person name="Phale P.S."/>
            <person name="Paliwal V."/>
            <person name="Raju S.C."/>
            <person name="Modak A."/>
            <person name="Purohit H.J."/>
        </authorList>
    </citation>
    <scope>NUCLEOTIDE SEQUENCE [LARGE SCALE GENOMIC DNA]</scope>
    <source>
        <strain evidence="2 3">CSV86</strain>
    </source>
</reference>
<organism evidence="2 3">
    <name type="scientific">Pseudomonas bharatica CSV86</name>
    <dbReference type="NCBI Taxonomy" id="1005395"/>
    <lineage>
        <taxon>Bacteria</taxon>
        <taxon>Pseudomonadati</taxon>
        <taxon>Pseudomonadota</taxon>
        <taxon>Gammaproteobacteria</taxon>
        <taxon>Pseudomonadales</taxon>
        <taxon>Pseudomonadaceae</taxon>
        <taxon>Pseudomonas</taxon>
        <taxon>Pseudomonas bharatica</taxon>
    </lineage>
</organism>
<dbReference type="InterPro" id="IPR024467">
    <property type="entry name" value="Xre/MbcA/ParS-like_toxin-bd"/>
</dbReference>
<proteinExistence type="predicted"/>
<dbReference type="RefSeq" id="WP_080604703.1">
    <property type="nucleotide sequence ID" value="NZ_AMWJ02000001.1"/>
</dbReference>
<name>A0A7K4EBI5_9PSED</name>
<protein>
    <submittedName>
        <fullName evidence="2">DUF2384 domain-containing protein</fullName>
    </submittedName>
</protein>
<dbReference type="Proteomes" id="UP000010448">
    <property type="component" value="Unassembled WGS sequence"/>
</dbReference>
<dbReference type="AlphaFoldDB" id="A0A7K4EBI5"/>
<evidence type="ECO:0000259" key="1">
    <source>
        <dbReference type="Pfam" id="PF09722"/>
    </source>
</evidence>
<dbReference type="OrthoDB" id="6972347at2"/>
<dbReference type="Pfam" id="PF09722">
    <property type="entry name" value="Xre_MbcA_ParS_C"/>
    <property type="match status" value="1"/>
</dbReference>
<accession>A0A7K4EBI5</accession>
<gene>
    <name evidence="2" type="ORF">CSV86_005285</name>
</gene>
<evidence type="ECO:0000313" key="2">
    <source>
        <dbReference type="EMBL" id="NNJ14699.1"/>
    </source>
</evidence>
<evidence type="ECO:0000313" key="3">
    <source>
        <dbReference type="Proteomes" id="UP000010448"/>
    </source>
</evidence>
<keyword evidence="3" id="KW-1185">Reference proteome</keyword>
<comment type="caution">
    <text evidence="2">The sequence shown here is derived from an EMBL/GenBank/DDBJ whole genome shotgun (WGS) entry which is preliminary data.</text>
</comment>